<dbReference type="KEGG" id="vaq:FIV01_16575"/>
<keyword evidence="4" id="KW-1185">Reference proteome</keyword>
<dbReference type="AlphaFoldDB" id="A0A5P9CP35"/>
<name>A0A5P9CP35_9VIBR</name>
<feature type="transmembrane region" description="Helical" evidence="1">
    <location>
        <begin position="144"/>
        <end position="164"/>
    </location>
</feature>
<evidence type="ECO:0000256" key="1">
    <source>
        <dbReference type="SAM" id="Phobius"/>
    </source>
</evidence>
<feature type="transmembrane region" description="Helical" evidence="1">
    <location>
        <begin position="258"/>
        <end position="277"/>
    </location>
</feature>
<feature type="transmembrane region" description="Helical" evidence="1">
    <location>
        <begin position="203"/>
        <end position="223"/>
    </location>
</feature>
<dbReference type="SUPFAM" id="SSF103481">
    <property type="entry name" value="Multidrug resistance efflux transporter EmrE"/>
    <property type="match status" value="2"/>
</dbReference>
<evidence type="ECO:0000313" key="4">
    <source>
        <dbReference type="Proteomes" id="UP000326936"/>
    </source>
</evidence>
<feature type="transmembrane region" description="Helical" evidence="1">
    <location>
        <begin position="99"/>
        <end position="115"/>
    </location>
</feature>
<feature type="domain" description="EamA" evidence="2">
    <location>
        <begin position="9"/>
        <end position="138"/>
    </location>
</feature>
<geneLocation type="plasmid" evidence="4">
    <name>pthaf100_a</name>
</geneLocation>
<dbReference type="InterPro" id="IPR000620">
    <property type="entry name" value="EamA_dom"/>
</dbReference>
<dbReference type="Pfam" id="PF00892">
    <property type="entry name" value="EamA"/>
    <property type="match status" value="2"/>
</dbReference>
<proteinExistence type="predicted"/>
<dbReference type="InterPro" id="IPR037185">
    <property type="entry name" value="EmrE-like"/>
</dbReference>
<dbReference type="Proteomes" id="UP000326936">
    <property type="component" value="Plasmid pTHAF100_a"/>
</dbReference>
<feature type="domain" description="EamA" evidence="2">
    <location>
        <begin position="145"/>
        <end position="274"/>
    </location>
</feature>
<feature type="transmembrane region" description="Helical" evidence="1">
    <location>
        <begin position="76"/>
        <end position="93"/>
    </location>
</feature>
<organism evidence="3 4">
    <name type="scientific">Vibrio aquimaris</name>
    <dbReference type="NCBI Taxonomy" id="2587862"/>
    <lineage>
        <taxon>Bacteria</taxon>
        <taxon>Pseudomonadati</taxon>
        <taxon>Pseudomonadota</taxon>
        <taxon>Gammaproteobacteria</taxon>
        <taxon>Vibrionales</taxon>
        <taxon>Vibrionaceae</taxon>
        <taxon>Vibrio</taxon>
    </lineage>
</organism>
<dbReference type="OrthoDB" id="148351at2"/>
<dbReference type="PANTHER" id="PTHR22911">
    <property type="entry name" value="ACYL-MALONYL CONDENSING ENZYME-RELATED"/>
    <property type="match status" value="1"/>
</dbReference>
<protein>
    <submittedName>
        <fullName evidence="3">EamA-like transporter family protein</fullName>
    </submittedName>
</protein>
<accession>A0A5P9CP35</accession>
<feature type="transmembrane region" description="Helical" evidence="1">
    <location>
        <begin position="36"/>
        <end position="56"/>
    </location>
</feature>
<keyword evidence="1" id="KW-0472">Membrane</keyword>
<keyword evidence="1" id="KW-1133">Transmembrane helix</keyword>
<dbReference type="PANTHER" id="PTHR22911:SF103">
    <property type="entry name" value="BLR2811 PROTEIN"/>
    <property type="match status" value="1"/>
</dbReference>
<dbReference type="EMBL" id="CP045351">
    <property type="protein sequence ID" value="QFT28005.1"/>
    <property type="molecule type" value="Genomic_DNA"/>
</dbReference>
<feature type="transmembrane region" description="Helical" evidence="1">
    <location>
        <begin position="235"/>
        <end position="252"/>
    </location>
</feature>
<feature type="transmembrane region" description="Helical" evidence="1">
    <location>
        <begin position="122"/>
        <end position="138"/>
    </location>
</feature>
<evidence type="ECO:0000313" key="3">
    <source>
        <dbReference type="EMBL" id="QFT28005.1"/>
    </source>
</evidence>
<dbReference type="GO" id="GO:0016020">
    <property type="term" value="C:membrane"/>
    <property type="evidence" value="ECO:0007669"/>
    <property type="project" value="InterPro"/>
</dbReference>
<keyword evidence="3" id="KW-0614">Plasmid</keyword>
<evidence type="ECO:0000259" key="2">
    <source>
        <dbReference type="Pfam" id="PF00892"/>
    </source>
</evidence>
<keyword evidence="1" id="KW-0812">Transmembrane</keyword>
<dbReference type="RefSeq" id="WP_152432058.1">
    <property type="nucleotide sequence ID" value="NZ_CBCSDK010000021.1"/>
</dbReference>
<reference evidence="3 4" key="1">
    <citation type="submission" date="2019-10" db="EMBL/GenBank/DDBJ databases">
        <title>Complete genome sequence of Vibrio sp. strain THAF100, isolated from non-filtered water from the water column of tank 6 of a marine aquarium containing stony-coral fragments. Water maintained at 26 degree C.</title>
        <authorList>
            <person name="Ruckert C."/>
            <person name="Franco A."/>
            <person name="Kalinowski J."/>
            <person name="Glaeser S."/>
        </authorList>
    </citation>
    <scope>NUCLEOTIDE SEQUENCE [LARGE SCALE GENOMIC DNA]</scope>
    <source>
        <strain evidence="3 4">THAF100</strain>
        <plasmid evidence="4">pthaf100_a</plasmid>
    </source>
</reference>
<sequence length="284" mass="30855" precursor="true">MRMISTGLALILLVAGNLSAVFSEAMVKAISDDSSIFQFILFRQITAVVMLLPWCIQSSTKSLQVGIRWHLIRGHVWLVGMFFTVIALTSLPLATASAIFYTAPLLMLLFSSLLLRETISRHSILSVIVGFVGVLVVIRPTELSWAAISALIVALYLAINNMLIQKLPKEQSVIQMLFMTNLVGIPVALIATVWEGARLQVDLIGVAAASTAFILVYAAFGLLAYRAVESHKIATAEYSGLVSAIIVGIFMFNEIPDVPTIIGSVLIILPLFFLANINKKSHVA</sequence>
<feature type="transmembrane region" description="Helical" evidence="1">
    <location>
        <begin position="176"/>
        <end position="197"/>
    </location>
</feature>
<gene>
    <name evidence="3" type="ORF">FIV01_16575</name>
</gene>